<keyword evidence="5" id="KW-0175">Coiled coil</keyword>
<dbReference type="InterPro" id="IPR000717">
    <property type="entry name" value="PCI_dom"/>
</dbReference>
<evidence type="ECO:0000256" key="3">
    <source>
        <dbReference type="ARBA" id="ARBA00022917"/>
    </source>
</evidence>
<dbReference type="GO" id="GO:0003743">
    <property type="term" value="F:translation initiation factor activity"/>
    <property type="evidence" value="ECO:0007669"/>
    <property type="project" value="UniProtKB-UniRule"/>
</dbReference>
<feature type="compositionally biased region" description="Acidic residues" evidence="6">
    <location>
        <begin position="562"/>
        <end position="576"/>
    </location>
</feature>
<keyword evidence="3 4" id="KW-0648">Protein biosynthesis</keyword>
<reference evidence="8" key="1">
    <citation type="submission" date="2020-05" db="EMBL/GenBank/DDBJ databases">
        <title>Phylogenomic resolution of chytrid fungi.</title>
        <authorList>
            <person name="Stajich J.E."/>
            <person name="Amses K."/>
            <person name="Simmons R."/>
            <person name="Seto K."/>
            <person name="Myers J."/>
            <person name="Bonds A."/>
            <person name="Quandt C.A."/>
            <person name="Barry K."/>
            <person name="Liu P."/>
            <person name="Grigoriev I."/>
            <person name="Longcore J.E."/>
            <person name="James T.Y."/>
        </authorList>
    </citation>
    <scope>NUCLEOTIDE SEQUENCE</scope>
    <source>
        <strain evidence="8">JEL0476</strain>
    </source>
</reference>
<feature type="compositionally biased region" description="Polar residues" evidence="6">
    <location>
        <begin position="26"/>
        <end position="50"/>
    </location>
</feature>
<dbReference type="GO" id="GO:0033290">
    <property type="term" value="C:eukaryotic 48S preinitiation complex"/>
    <property type="evidence" value="ECO:0007669"/>
    <property type="project" value="UniProtKB-UniRule"/>
</dbReference>
<feature type="compositionally biased region" description="Acidic residues" evidence="6">
    <location>
        <begin position="393"/>
        <end position="403"/>
    </location>
</feature>
<comment type="subcellular location">
    <subcellularLocation>
        <location evidence="4">Cytoplasm</location>
    </subcellularLocation>
</comment>
<feature type="compositionally biased region" description="Basic and acidic residues" evidence="6">
    <location>
        <begin position="409"/>
        <end position="433"/>
    </location>
</feature>
<evidence type="ECO:0000313" key="8">
    <source>
        <dbReference type="EMBL" id="KAJ3216831.1"/>
    </source>
</evidence>
<evidence type="ECO:0000259" key="7">
    <source>
        <dbReference type="PROSITE" id="PS50250"/>
    </source>
</evidence>
<dbReference type="GO" id="GO:0005852">
    <property type="term" value="C:eukaryotic translation initiation factor 3 complex"/>
    <property type="evidence" value="ECO:0007669"/>
    <property type="project" value="UniProtKB-UniRule"/>
</dbReference>
<dbReference type="InterPro" id="IPR008905">
    <property type="entry name" value="EIF3C_N_dom"/>
</dbReference>
<dbReference type="GO" id="GO:0031369">
    <property type="term" value="F:translation initiation factor binding"/>
    <property type="evidence" value="ECO:0007669"/>
    <property type="project" value="InterPro"/>
</dbReference>
<dbReference type="PANTHER" id="PTHR13937:SF0">
    <property type="entry name" value="EUKARYOTIC TRANSLATION INITIATION FACTOR 3 SUBUNIT C-RELATED"/>
    <property type="match status" value="1"/>
</dbReference>
<gene>
    <name evidence="4 8" type="primary">NIP1</name>
    <name evidence="8" type="ORF">HK099_005700</name>
</gene>
<dbReference type="HAMAP" id="MF_03002">
    <property type="entry name" value="eIF3c"/>
    <property type="match status" value="1"/>
</dbReference>
<feature type="coiled-coil region" evidence="5">
    <location>
        <begin position="533"/>
        <end position="560"/>
    </location>
</feature>
<accession>A0AAD5XXE8</accession>
<dbReference type="AlphaFoldDB" id="A0AAD5XXE8"/>
<dbReference type="GO" id="GO:0016282">
    <property type="term" value="C:eukaryotic 43S preinitiation complex"/>
    <property type="evidence" value="ECO:0007669"/>
    <property type="project" value="UniProtKB-UniRule"/>
</dbReference>
<name>A0AAD5XXE8_9FUNG</name>
<comment type="similarity">
    <text evidence="4">Belongs to the eIF-3 subunit C family.</text>
</comment>
<keyword evidence="1 4" id="KW-0963">Cytoplasm</keyword>
<evidence type="ECO:0000256" key="6">
    <source>
        <dbReference type="SAM" id="MobiDB-lite"/>
    </source>
</evidence>
<dbReference type="Proteomes" id="UP001211065">
    <property type="component" value="Unassembled WGS sequence"/>
</dbReference>
<organism evidence="8 9">
    <name type="scientific">Clydaea vesicula</name>
    <dbReference type="NCBI Taxonomy" id="447962"/>
    <lineage>
        <taxon>Eukaryota</taxon>
        <taxon>Fungi</taxon>
        <taxon>Fungi incertae sedis</taxon>
        <taxon>Chytridiomycota</taxon>
        <taxon>Chytridiomycota incertae sedis</taxon>
        <taxon>Chytridiomycetes</taxon>
        <taxon>Lobulomycetales</taxon>
        <taxon>Lobulomycetaceae</taxon>
        <taxon>Clydaea</taxon>
    </lineage>
</organism>
<comment type="subunit">
    <text evidence="4">Component of the eukaryotic translation initiation factor 3 (eIF-3) complex.</text>
</comment>
<evidence type="ECO:0000256" key="2">
    <source>
        <dbReference type="ARBA" id="ARBA00022540"/>
    </source>
</evidence>
<evidence type="ECO:0000256" key="1">
    <source>
        <dbReference type="ARBA" id="ARBA00022490"/>
    </source>
</evidence>
<evidence type="ECO:0000313" key="9">
    <source>
        <dbReference type="Proteomes" id="UP001211065"/>
    </source>
</evidence>
<evidence type="ECO:0000256" key="5">
    <source>
        <dbReference type="SAM" id="Coils"/>
    </source>
</evidence>
<dbReference type="EMBL" id="JADGJW010000458">
    <property type="protein sequence ID" value="KAJ3216831.1"/>
    <property type="molecule type" value="Genomic_DNA"/>
</dbReference>
<evidence type="ECO:0000256" key="4">
    <source>
        <dbReference type="HAMAP-Rule" id="MF_03002"/>
    </source>
</evidence>
<dbReference type="GO" id="GO:0003723">
    <property type="term" value="F:RNA binding"/>
    <property type="evidence" value="ECO:0007669"/>
    <property type="project" value="InterPro"/>
</dbReference>
<dbReference type="GO" id="GO:0001732">
    <property type="term" value="P:formation of cytoplasmic translation initiation complex"/>
    <property type="evidence" value="ECO:0007669"/>
    <property type="project" value="UniProtKB-UniRule"/>
</dbReference>
<feature type="region of interest" description="Disordered" evidence="6">
    <location>
        <begin position="561"/>
        <end position="583"/>
    </location>
</feature>
<feature type="region of interest" description="Disordered" evidence="6">
    <location>
        <begin position="383"/>
        <end position="445"/>
    </location>
</feature>
<comment type="caution">
    <text evidence="8">The sequence shown here is derived from an EMBL/GenBank/DDBJ whole genome shotgun (WGS) entry which is preliminary data.</text>
</comment>
<comment type="function">
    <text evidence="4">Component of the eukaryotic translation initiation factor 3 (eIF-3) complex, which is involved in protein synthesis of a specialized repertoire of mRNAs and, together with other initiation factors, stimulates binding of mRNA and methionyl-tRNAi to the 40S ribosome. The eIF-3 complex specifically targets and initiates translation of a subset of mRNAs involved in cell proliferation.</text>
</comment>
<dbReference type="Pfam" id="PF01399">
    <property type="entry name" value="PCI"/>
    <property type="match status" value="1"/>
</dbReference>
<feature type="domain" description="PCI" evidence="7">
    <location>
        <begin position="958"/>
        <end position="1130"/>
    </location>
</feature>
<sequence length="1227" mass="142147">MKRRLQVHSKATKAVEVVQNSSLSFDYASSNEDSDESNQPQEANSATSESVLKGDEELNKFLQEVHSINSNGSILEENLEKKATLNVKETFDLDFSTSSQRENIKERLDMLKNNIKPLNNFPQHINLQCLPAIMQVQFDPKKDQEKIEHIQRLSKKIEGILLKSTNEEFLSRLKKSKIEFDSRCYDWYCGMLREEYFMEIIYHWDSMVQKLEGEDLEVVMKLQRQTYNLSIEKPYSSKEAGLHQTYDTELENVANNRKIYTNDESYSNNVVSKPLKKKAKNQNMIFEKWNLKKEEIEMEEEKMFQQNFNDSSISNVKKLEAWAKKEAEEKCKYFAITMWSDLEFIYKMSKFFQKHNSSSEESESDSDSEKDFKLKAKPQQIKSKLFGKHGSSSDEDSESDADDQSSTHSDQESFREIQETKESGRDRFIKGAEYDSDSSSDDGNKKVLSAIDKKNEELRANIKILNNSKKIGSWVSVQAEFDKITKSFDKSKNLFPEQKPPRYLIRTLVQLDDSLKVSLGEKDKVKKMKALEAKALTAMKQKVKKYIKNYEAEMEAFRENPVEEIDSGPEWSDEEEEKPKEVKKKKSRKALIAAAEDAENLEGWNKIESGKPVVALSMENLFKKLKELMDVRGKKSTDKLVMIKELRTLLNYSKTPYQKCRILLALIPAEFDYTNAAGYMGIELWKTTASDISLIMELLENHTNITVKDGVEEPENDNELDKLAVAGENVELLGNIGSFVDRLDDDFRKSLQHIDPHASEYIDRLKDEQFLYGLIVRSQSYYQSKTEKVEDVLAYGMIMLRRPESVIKIVESAVKRDNPKFEHLFNENPVDSLCVQLYKTANDRIRTRALLCQVYHHALHNRFYQARDMLLMSHLQETVQQTDVETQILYNRSMVQIGLCAFRLGLIRESVNALQEIQSSGRVKELLAQGISQQNNRYYQNEKTLEQEKSEKLRQLPFHMHINLELMEAVYLTGSMLLEIPNMAQNSHDSRKKVISKNFRRMLDYNERQVFNGPPENTRDHIMGAAKAMAIGEWESAVELISAIKIWDLFPETEKIKEMLEKKIKEESLRTYFFNFSKNFDSILIPQISKMFDLDCEKVLTVLSKMIINEELEASLIESKNLIMFNNSLINSNKLNQSNQQNVNFNKNEFSKLNYLAGVYSEKVFGFCENNEKLFETRLFKDNGGYNQTGGYQNTGNTGSYGYQGKNFNSNKSYGNKPYNSKKNVNF</sequence>
<keyword evidence="2 4" id="KW-0396">Initiation factor</keyword>
<proteinExistence type="inferred from homology"/>
<dbReference type="Pfam" id="PF05470">
    <property type="entry name" value="eIF-3c_N"/>
    <property type="match status" value="1"/>
</dbReference>
<keyword evidence="9" id="KW-1185">Reference proteome</keyword>
<dbReference type="PROSITE" id="PS50250">
    <property type="entry name" value="PCI"/>
    <property type="match status" value="1"/>
</dbReference>
<dbReference type="InterPro" id="IPR027516">
    <property type="entry name" value="EIF3C"/>
</dbReference>
<feature type="region of interest" description="Disordered" evidence="6">
    <location>
        <begin position="26"/>
        <end position="51"/>
    </location>
</feature>
<protein>
    <recommendedName>
        <fullName evidence="4">Eukaryotic translation initiation factor 3 subunit C</fullName>
        <shortName evidence="4">eIF3c</shortName>
    </recommendedName>
    <alternativeName>
        <fullName evidence="4">Eukaryotic translation initiation factor 3 93 kDa subunit homolog</fullName>
        <shortName evidence="4">eIF3 p93</shortName>
    </alternativeName>
    <alternativeName>
        <fullName evidence="4">Translation initiation factor eIF3, p93 subunit homolog</fullName>
    </alternativeName>
</protein>
<dbReference type="PANTHER" id="PTHR13937">
    <property type="entry name" value="EUKARYOTIC TRANSLATION INITATION FACTOR 3, SUBUNIT 8 EIF3S8 -RELATED"/>
    <property type="match status" value="1"/>
</dbReference>